<dbReference type="Proteomes" id="UP000320184">
    <property type="component" value="Unassembled WGS sequence"/>
</dbReference>
<gene>
    <name evidence="2" type="ORF">E6K73_00205</name>
</gene>
<name>A0A538SS28_UNCEI</name>
<comment type="caution">
    <text evidence="2">The sequence shown here is derived from an EMBL/GenBank/DDBJ whole genome shotgun (WGS) entry which is preliminary data.</text>
</comment>
<protein>
    <submittedName>
        <fullName evidence="2">MOSC domain-containing protein</fullName>
    </submittedName>
</protein>
<dbReference type="InterPro" id="IPR005302">
    <property type="entry name" value="MoCF_Sase_C"/>
</dbReference>
<dbReference type="GO" id="GO:0030151">
    <property type="term" value="F:molybdenum ion binding"/>
    <property type="evidence" value="ECO:0007669"/>
    <property type="project" value="InterPro"/>
</dbReference>
<dbReference type="InterPro" id="IPR011037">
    <property type="entry name" value="Pyrv_Knase-like_insert_dom_sf"/>
</dbReference>
<proteinExistence type="predicted"/>
<dbReference type="PROSITE" id="PS51340">
    <property type="entry name" value="MOSC"/>
    <property type="match status" value="1"/>
</dbReference>
<dbReference type="GO" id="GO:0030170">
    <property type="term" value="F:pyridoxal phosphate binding"/>
    <property type="evidence" value="ECO:0007669"/>
    <property type="project" value="InterPro"/>
</dbReference>
<evidence type="ECO:0000313" key="3">
    <source>
        <dbReference type="Proteomes" id="UP000320184"/>
    </source>
</evidence>
<dbReference type="InterPro" id="IPR052716">
    <property type="entry name" value="MOSC_domain"/>
</dbReference>
<dbReference type="PANTHER" id="PTHR36930:SF1">
    <property type="entry name" value="MOSC DOMAIN-CONTAINING PROTEIN"/>
    <property type="match status" value="1"/>
</dbReference>
<sequence>MQTPAPLGTVVSLWRYPVKSMMGEELTAAELTEHGLRGDRAYALVDTTDGKVATAKNPRKWPRLFEFRAAFTGADKAEARPAPVSITLPDGTTVTSEQVDCNKILSRALAREVMLESVSEKVTSGAPAPAASAEEYWPDMEGLDFRDTVTDFALPAGTFFDCAVVHLLTTATLDRLGELYPQGRFEVPRFRPNIVVHAASGARDFTEDQWVGRTLDIGDQVCLSITGPCARCVMTTLPQGDLPRDPGILRTAAQHNHVHVGVYAGVVRGGMIRRGDPVRWRDA</sequence>
<dbReference type="Pfam" id="PF03476">
    <property type="entry name" value="MOSC_N"/>
    <property type="match status" value="1"/>
</dbReference>
<organism evidence="2 3">
    <name type="scientific">Eiseniibacteriota bacterium</name>
    <dbReference type="NCBI Taxonomy" id="2212470"/>
    <lineage>
        <taxon>Bacteria</taxon>
        <taxon>Candidatus Eiseniibacteriota</taxon>
    </lineage>
</organism>
<dbReference type="AlphaFoldDB" id="A0A538SS28"/>
<dbReference type="Gene3D" id="2.40.33.20">
    <property type="entry name" value="PK beta-barrel domain-like"/>
    <property type="match status" value="1"/>
</dbReference>
<dbReference type="GO" id="GO:0003824">
    <property type="term" value="F:catalytic activity"/>
    <property type="evidence" value="ECO:0007669"/>
    <property type="project" value="InterPro"/>
</dbReference>
<dbReference type="Pfam" id="PF03473">
    <property type="entry name" value="MOSC"/>
    <property type="match status" value="1"/>
</dbReference>
<reference evidence="2 3" key="1">
    <citation type="journal article" date="2019" name="Nat. Microbiol.">
        <title>Mediterranean grassland soil C-N compound turnover is dependent on rainfall and depth, and is mediated by genomically divergent microorganisms.</title>
        <authorList>
            <person name="Diamond S."/>
            <person name="Andeer P.F."/>
            <person name="Li Z."/>
            <person name="Crits-Christoph A."/>
            <person name="Burstein D."/>
            <person name="Anantharaman K."/>
            <person name="Lane K.R."/>
            <person name="Thomas B.C."/>
            <person name="Pan C."/>
            <person name="Northen T.R."/>
            <person name="Banfield J.F."/>
        </authorList>
    </citation>
    <scope>NUCLEOTIDE SEQUENCE [LARGE SCALE GENOMIC DNA]</scope>
    <source>
        <strain evidence="2">WS_3</strain>
    </source>
</reference>
<dbReference type="SUPFAM" id="SSF50800">
    <property type="entry name" value="PK beta-barrel domain-like"/>
    <property type="match status" value="1"/>
</dbReference>
<dbReference type="InterPro" id="IPR005303">
    <property type="entry name" value="MOCOS_middle"/>
</dbReference>
<feature type="domain" description="MOSC" evidence="1">
    <location>
        <begin position="141"/>
        <end position="281"/>
    </location>
</feature>
<dbReference type="EMBL" id="VBOT01000002">
    <property type="protein sequence ID" value="TMQ54193.1"/>
    <property type="molecule type" value="Genomic_DNA"/>
</dbReference>
<accession>A0A538SS28</accession>
<evidence type="ECO:0000259" key="1">
    <source>
        <dbReference type="PROSITE" id="PS51340"/>
    </source>
</evidence>
<evidence type="ECO:0000313" key="2">
    <source>
        <dbReference type="EMBL" id="TMQ54193.1"/>
    </source>
</evidence>
<dbReference type="PANTHER" id="PTHR36930">
    <property type="entry name" value="METAL-SULFUR CLUSTER BIOSYNTHESIS PROTEINS YUAD-RELATED"/>
    <property type="match status" value="1"/>
</dbReference>